<name>A0A221T3H7_9DEIO</name>
<sequence>MHDERKVVTRQLGAPDAPLWTGALPRVISRYDLDRHATLPAALSLGAGAHPTDELMLSPQPPYLWPLT</sequence>
<evidence type="ECO:0000313" key="1">
    <source>
        <dbReference type="EMBL" id="ASN83454.1"/>
    </source>
</evidence>
<protein>
    <submittedName>
        <fullName evidence="1">Uncharacterized protein</fullName>
    </submittedName>
</protein>
<keyword evidence="1" id="KW-0614">Plasmid</keyword>
<evidence type="ECO:0000313" key="2">
    <source>
        <dbReference type="Proteomes" id="UP000259030"/>
    </source>
</evidence>
<geneLocation type="plasmid" evidence="2">
    <name>pdfi3</name>
</geneLocation>
<reference evidence="1 2" key="1">
    <citation type="submission" date="2017-05" db="EMBL/GenBank/DDBJ databases">
        <title>The complete genome sequence of Deinococcus ficus isolated from the rhizosphere of the Ficus religiosa L. in Taiwan.</title>
        <authorList>
            <person name="Wu K.-M."/>
            <person name="Liao T.-L."/>
            <person name="Liu Y.-M."/>
            <person name="Young C.-C."/>
            <person name="Tsai S.-F."/>
        </authorList>
    </citation>
    <scope>NUCLEOTIDE SEQUENCE [LARGE SCALE GENOMIC DNA]</scope>
    <source>
        <strain evidence="1 2">CC-FR2-10</strain>
        <plasmid evidence="2">pdfi3</plasmid>
    </source>
</reference>
<dbReference type="KEGG" id="dfc:DFI_19850"/>
<accession>A0A221T3H7</accession>
<dbReference type="AlphaFoldDB" id="A0A221T3H7"/>
<keyword evidence="2" id="KW-1185">Reference proteome</keyword>
<gene>
    <name evidence="1" type="ORF">DFI_19850</name>
</gene>
<organism evidence="1 2">
    <name type="scientific">Deinococcus ficus</name>
    <dbReference type="NCBI Taxonomy" id="317577"/>
    <lineage>
        <taxon>Bacteria</taxon>
        <taxon>Thermotogati</taxon>
        <taxon>Deinococcota</taxon>
        <taxon>Deinococci</taxon>
        <taxon>Deinococcales</taxon>
        <taxon>Deinococcaceae</taxon>
        <taxon>Deinococcus</taxon>
    </lineage>
</organism>
<proteinExistence type="predicted"/>
<dbReference type="Proteomes" id="UP000259030">
    <property type="component" value="Plasmid pDFI3"/>
</dbReference>
<dbReference type="EMBL" id="CP021084">
    <property type="protein sequence ID" value="ASN83454.1"/>
    <property type="molecule type" value="Genomic_DNA"/>
</dbReference>